<evidence type="ECO:0000313" key="1">
    <source>
        <dbReference type="EMBL" id="GJM60657.1"/>
    </source>
</evidence>
<accession>A0AAN5AJ95</accession>
<dbReference type="Proteomes" id="UP001310022">
    <property type="component" value="Unassembled WGS sequence"/>
</dbReference>
<keyword evidence="2" id="KW-1185">Reference proteome</keyword>
<sequence>MKNLSIFNLFLWGIGIALLFGCKDQFKELRPAEEDKANLRMPFNQRAFLLNSTTDSRIYEIDYDFQGLGTEASLKFLDHDFIPKGGHMCVSPDNKTITVIANREDGETGKSIYLVYLEPVGDYKVGDVRKIELLNFNEDGIDLDDPVAQAAYYNNNYFKGKITQVDVDREGYLFIAGKSGFYRVVADNGNGTKDPFKVNGGKDIWSDEDRSLQGEFAGSVWAHVVPFTFNGDNYVETLEDGEDYFEDTTPFNPKRVKFLGGDILFTQNSDETNGFESQRLISFSQWKGNVAIALDLQWDWGKKEIAFNAGKLFGGSKQHGFHKNTSGKVTGACLIGDNHVMTSHHNTKQLQLWNLHGELLASVEMSGGFDGNHNWGDMASTQSFDHLVGEDSGESNREIFGDRTEDWYRGPKEENGHQYAEIKLYRPKGIPANYDVEDLDDNGGVPKESRMNAANADIAHYDSKGNRFVALGNNGGMAMLRFESPVSVADGVIQVVETSYGKKAVYETKEEANRAYNENATIYVAKTNPRYYESGFEDPSNWVKIGIAHISNNEFHLNQVEGLDVITSEISWVKIVDGVGEVDGDGSTTFDGFDLNFVAAYAGGCGNSISQENFTFEYDSDDDEIVLTWDFTADDLNISPTGGIQLWFKNGRQYDENRDQIGVNLFSVEEINAGRYSLKPSDFNFSGDDCIQEVSFSFHTICSRSSDGWVRGNVFASNQTIPADDIDYCTISCGPYNSLETITVDYAGNLDVLRVNYVNLFEINGQKYFRMRIRNATNAIYDFKIQGPGYTDLPMGTITPFKEIFVTVPSNGSKLVATIKGDADDDGIYEYSKGTETFDENGREVIDYCGDLSDLNI</sequence>
<proteinExistence type="predicted"/>
<evidence type="ECO:0000313" key="2">
    <source>
        <dbReference type="Proteomes" id="UP001310022"/>
    </source>
</evidence>
<reference evidence="1 2" key="1">
    <citation type="submission" date="2021-12" db="EMBL/GenBank/DDBJ databases">
        <title>Genome sequencing of bacteria with rrn-lacking chromosome and rrn-plasmid.</title>
        <authorList>
            <person name="Anda M."/>
            <person name="Iwasaki W."/>
        </authorList>
    </citation>
    <scope>NUCLEOTIDE SEQUENCE [LARGE SCALE GENOMIC DNA]</scope>
    <source>
        <strain evidence="1 2">NBRC 15940</strain>
    </source>
</reference>
<gene>
    <name evidence="1" type="ORF">PEDI_12090</name>
</gene>
<organism evidence="1 2">
    <name type="scientific">Persicobacter diffluens</name>
    <dbReference type="NCBI Taxonomy" id="981"/>
    <lineage>
        <taxon>Bacteria</taxon>
        <taxon>Pseudomonadati</taxon>
        <taxon>Bacteroidota</taxon>
        <taxon>Cytophagia</taxon>
        <taxon>Cytophagales</taxon>
        <taxon>Persicobacteraceae</taxon>
        <taxon>Persicobacter</taxon>
    </lineage>
</organism>
<comment type="caution">
    <text evidence="1">The sequence shown here is derived from an EMBL/GenBank/DDBJ whole genome shotgun (WGS) entry which is preliminary data.</text>
</comment>
<name>A0AAN5AJ95_9BACT</name>
<protein>
    <submittedName>
        <fullName evidence="1">Uncharacterized protein</fullName>
    </submittedName>
</protein>
<dbReference type="EMBL" id="BQKE01000001">
    <property type="protein sequence ID" value="GJM60657.1"/>
    <property type="molecule type" value="Genomic_DNA"/>
</dbReference>
<dbReference type="AlphaFoldDB" id="A0AAN5AJ95"/>
<dbReference type="PROSITE" id="PS51257">
    <property type="entry name" value="PROKAR_LIPOPROTEIN"/>
    <property type="match status" value="1"/>
</dbReference>